<name>A0AAW2LBD6_9LAMI</name>
<dbReference type="PANTHER" id="PTHR47214:SF3">
    <property type="entry name" value="TRANSCRIPTION FACTOR AS1"/>
    <property type="match status" value="1"/>
</dbReference>
<protein>
    <submittedName>
        <fullName evidence="2">Transcription factor AS1</fullName>
    </submittedName>
</protein>
<accession>A0AAW2LBD6</accession>
<dbReference type="PANTHER" id="PTHR47214">
    <property type="entry name" value="PROTEIN ROUGH SHEATH 2 HOMOLOG"/>
    <property type="match status" value="1"/>
</dbReference>
<proteinExistence type="predicted"/>
<dbReference type="EMBL" id="JACGWM010000100">
    <property type="protein sequence ID" value="KAL0315056.1"/>
    <property type="molecule type" value="Genomic_DNA"/>
</dbReference>
<sequence>MEDIKVKVNALVEEEKASLDRIEAEYKEQLAGLRREAEVKGQKMGKQATWHGHLIHLPSNLHIKFSDSKM</sequence>
<evidence type="ECO:0000256" key="1">
    <source>
        <dbReference type="SAM" id="Coils"/>
    </source>
</evidence>
<dbReference type="AlphaFoldDB" id="A0AAW2LBD6"/>
<dbReference type="InterPro" id="IPR052844">
    <property type="entry name" value="Leaf_Dev_Regulator"/>
</dbReference>
<reference evidence="2" key="2">
    <citation type="journal article" date="2024" name="Plant">
        <title>Genomic evolution and insights into agronomic trait innovations of Sesamum species.</title>
        <authorList>
            <person name="Miao H."/>
            <person name="Wang L."/>
            <person name="Qu L."/>
            <person name="Liu H."/>
            <person name="Sun Y."/>
            <person name="Le M."/>
            <person name="Wang Q."/>
            <person name="Wei S."/>
            <person name="Zheng Y."/>
            <person name="Lin W."/>
            <person name="Duan Y."/>
            <person name="Cao H."/>
            <person name="Xiong S."/>
            <person name="Wang X."/>
            <person name="Wei L."/>
            <person name="Li C."/>
            <person name="Ma Q."/>
            <person name="Ju M."/>
            <person name="Zhao R."/>
            <person name="Li G."/>
            <person name="Mu C."/>
            <person name="Tian Q."/>
            <person name="Mei H."/>
            <person name="Zhang T."/>
            <person name="Gao T."/>
            <person name="Zhang H."/>
        </authorList>
    </citation>
    <scope>NUCLEOTIDE SEQUENCE</scope>
    <source>
        <strain evidence="2">KEN8</strain>
    </source>
</reference>
<reference evidence="2" key="1">
    <citation type="submission" date="2020-06" db="EMBL/GenBank/DDBJ databases">
        <authorList>
            <person name="Li T."/>
            <person name="Hu X."/>
            <person name="Zhang T."/>
            <person name="Song X."/>
            <person name="Zhang H."/>
            <person name="Dai N."/>
            <person name="Sheng W."/>
            <person name="Hou X."/>
            <person name="Wei L."/>
        </authorList>
    </citation>
    <scope>NUCLEOTIDE SEQUENCE</scope>
    <source>
        <strain evidence="2">KEN8</strain>
        <tissue evidence="2">Leaf</tissue>
    </source>
</reference>
<evidence type="ECO:0000313" key="2">
    <source>
        <dbReference type="EMBL" id="KAL0315056.1"/>
    </source>
</evidence>
<comment type="caution">
    <text evidence="2">The sequence shown here is derived from an EMBL/GenBank/DDBJ whole genome shotgun (WGS) entry which is preliminary data.</text>
</comment>
<keyword evidence="1" id="KW-0175">Coiled coil</keyword>
<gene>
    <name evidence="2" type="ORF">Scaly_2893000</name>
</gene>
<feature type="coiled-coil region" evidence="1">
    <location>
        <begin position="5"/>
        <end position="36"/>
    </location>
</feature>
<organism evidence="2">
    <name type="scientific">Sesamum calycinum</name>
    <dbReference type="NCBI Taxonomy" id="2727403"/>
    <lineage>
        <taxon>Eukaryota</taxon>
        <taxon>Viridiplantae</taxon>
        <taxon>Streptophyta</taxon>
        <taxon>Embryophyta</taxon>
        <taxon>Tracheophyta</taxon>
        <taxon>Spermatophyta</taxon>
        <taxon>Magnoliopsida</taxon>
        <taxon>eudicotyledons</taxon>
        <taxon>Gunneridae</taxon>
        <taxon>Pentapetalae</taxon>
        <taxon>asterids</taxon>
        <taxon>lamiids</taxon>
        <taxon>Lamiales</taxon>
        <taxon>Pedaliaceae</taxon>
        <taxon>Sesamum</taxon>
    </lineage>
</organism>